<dbReference type="SUPFAM" id="SSF81383">
    <property type="entry name" value="F-box domain"/>
    <property type="match status" value="1"/>
</dbReference>
<comment type="caution">
    <text evidence="3">The sequence shown here is derived from an EMBL/GenBank/DDBJ whole genome shotgun (WGS) entry which is preliminary data.</text>
</comment>
<proteinExistence type="predicted"/>
<dbReference type="PANTHER" id="PTHR35545:SF16">
    <property type="entry name" value="OS07G0554800 PROTEIN"/>
    <property type="match status" value="1"/>
</dbReference>
<dbReference type="InterPro" id="IPR053781">
    <property type="entry name" value="F-box_AtFBL13-like"/>
</dbReference>
<dbReference type="EMBL" id="JACEFO010001605">
    <property type="protein sequence ID" value="KAF8732146.1"/>
    <property type="molecule type" value="Genomic_DNA"/>
</dbReference>
<dbReference type="InterPro" id="IPR032675">
    <property type="entry name" value="LRR_dom_sf"/>
</dbReference>
<evidence type="ECO:0000313" key="4">
    <source>
        <dbReference type="Proteomes" id="UP000636709"/>
    </source>
</evidence>
<dbReference type="PANTHER" id="PTHR35545">
    <property type="entry name" value="F-BOX DOMAIN-CONTAINING PROTEIN"/>
    <property type="match status" value="1"/>
</dbReference>
<dbReference type="PROSITE" id="PS50181">
    <property type="entry name" value="FBOX"/>
    <property type="match status" value="1"/>
</dbReference>
<evidence type="ECO:0000313" key="3">
    <source>
        <dbReference type="EMBL" id="KAF8732146.1"/>
    </source>
</evidence>
<dbReference type="Proteomes" id="UP000636709">
    <property type="component" value="Unassembled WGS sequence"/>
</dbReference>
<sequence length="440" mass="49718">MTTKRSHNQQHSKKQRDRGPIDRISALPDEILLAILNDVDAKTAVSTSLLSRRWRYLWTSLHSLHLSDVSFPANYRSWVRLGPMNKDYLKSNRITHFVPSLRWFARRIKKGDTDLRRLSLVFSGDARSAAAVNSAIGSAADQGVKDIAVAVVGKTEYKFPLCLFSYGDSSSSSSSLDSLWLNNCKISVSLVFEGFSALRKLVLVAMRMSVTDTEVLVRSCRSLKSLYLIDMVDARVAKHPGLEELVWLWPHPYGALTIDAPALRSLEYCGAGEVLPASTRKSLPCLEHVSLQYVVYGDHPDRHAKNLRTIATRFPHVKSLHLRYQVPKVRYLSFLESRNGVPNGVEWDVSNFEHNSLKEVEMYNFEGRDNEIGFARLLLQRAPSIRRIAFSHARLPDEAVYHQCIPPDWPKAQEFSPRDNRSVLSRLLDGDPSGASVVFM</sequence>
<dbReference type="InterPro" id="IPR036047">
    <property type="entry name" value="F-box-like_dom_sf"/>
</dbReference>
<protein>
    <recommendedName>
        <fullName evidence="2">F-box domain-containing protein</fullName>
    </recommendedName>
</protein>
<name>A0A835KHW4_9POAL</name>
<keyword evidence="4" id="KW-1185">Reference proteome</keyword>
<dbReference type="CDD" id="cd22160">
    <property type="entry name" value="F-box_AtFBL13-like"/>
    <property type="match status" value="1"/>
</dbReference>
<dbReference type="Gene3D" id="3.80.10.10">
    <property type="entry name" value="Ribonuclease Inhibitor"/>
    <property type="match status" value="1"/>
</dbReference>
<dbReference type="Pfam" id="PF00646">
    <property type="entry name" value="F-box"/>
    <property type="match status" value="1"/>
</dbReference>
<feature type="domain" description="F-box" evidence="2">
    <location>
        <begin position="21"/>
        <end position="69"/>
    </location>
</feature>
<dbReference type="SMART" id="SM00256">
    <property type="entry name" value="FBOX"/>
    <property type="match status" value="1"/>
</dbReference>
<evidence type="ECO:0000256" key="1">
    <source>
        <dbReference type="SAM" id="MobiDB-lite"/>
    </source>
</evidence>
<dbReference type="SUPFAM" id="SSF52047">
    <property type="entry name" value="RNI-like"/>
    <property type="match status" value="1"/>
</dbReference>
<dbReference type="OrthoDB" id="617321at2759"/>
<feature type="compositionally biased region" description="Basic residues" evidence="1">
    <location>
        <begin position="1"/>
        <end position="16"/>
    </location>
</feature>
<dbReference type="Gene3D" id="1.20.1280.50">
    <property type="match status" value="1"/>
</dbReference>
<accession>A0A835KHW4</accession>
<reference evidence="3" key="1">
    <citation type="submission" date="2020-07" db="EMBL/GenBank/DDBJ databases">
        <title>Genome sequence and genetic diversity analysis of an under-domesticated orphan crop, white fonio (Digitaria exilis).</title>
        <authorList>
            <person name="Bennetzen J.L."/>
            <person name="Chen S."/>
            <person name="Ma X."/>
            <person name="Wang X."/>
            <person name="Yssel A.E.J."/>
            <person name="Chaluvadi S.R."/>
            <person name="Johnson M."/>
            <person name="Gangashetty P."/>
            <person name="Hamidou F."/>
            <person name="Sanogo M.D."/>
            <person name="Zwaenepoel A."/>
            <person name="Wallace J."/>
            <person name="Van De Peer Y."/>
            <person name="Van Deynze A."/>
        </authorList>
    </citation>
    <scope>NUCLEOTIDE SEQUENCE</scope>
    <source>
        <tissue evidence="3">Leaves</tissue>
    </source>
</reference>
<evidence type="ECO:0000259" key="2">
    <source>
        <dbReference type="PROSITE" id="PS50181"/>
    </source>
</evidence>
<dbReference type="AlphaFoldDB" id="A0A835KHW4"/>
<organism evidence="3 4">
    <name type="scientific">Digitaria exilis</name>
    <dbReference type="NCBI Taxonomy" id="1010633"/>
    <lineage>
        <taxon>Eukaryota</taxon>
        <taxon>Viridiplantae</taxon>
        <taxon>Streptophyta</taxon>
        <taxon>Embryophyta</taxon>
        <taxon>Tracheophyta</taxon>
        <taxon>Spermatophyta</taxon>
        <taxon>Magnoliopsida</taxon>
        <taxon>Liliopsida</taxon>
        <taxon>Poales</taxon>
        <taxon>Poaceae</taxon>
        <taxon>PACMAD clade</taxon>
        <taxon>Panicoideae</taxon>
        <taxon>Panicodae</taxon>
        <taxon>Paniceae</taxon>
        <taxon>Anthephorinae</taxon>
        <taxon>Digitaria</taxon>
    </lineage>
</organism>
<dbReference type="InterPro" id="IPR001810">
    <property type="entry name" value="F-box_dom"/>
</dbReference>
<feature type="region of interest" description="Disordered" evidence="1">
    <location>
        <begin position="1"/>
        <end position="20"/>
    </location>
</feature>
<dbReference type="Pfam" id="PF23622">
    <property type="entry name" value="LRR_At1g61320_AtMIF1"/>
    <property type="match status" value="1"/>
</dbReference>
<gene>
    <name evidence="3" type="ORF">HU200_016113</name>
</gene>
<dbReference type="InterPro" id="IPR055357">
    <property type="entry name" value="LRR_At1g61320_AtMIF1"/>
</dbReference>